<comment type="caution">
    <text evidence="1">The sequence shown here is derived from an EMBL/GenBank/DDBJ whole genome shotgun (WGS) entry which is preliminary data.</text>
</comment>
<reference evidence="1" key="1">
    <citation type="journal article" date="2020" name="mSystems">
        <title>Genome- and Community-Level Interaction Insights into Carbon Utilization and Element Cycling Functions of Hydrothermarchaeota in Hydrothermal Sediment.</title>
        <authorList>
            <person name="Zhou Z."/>
            <person name="Liu Y."/>
            <person name="Xu W."/>
            <person name="Pan J."/>
            <person name="Luo Z.H."/>
            <person name="Li M."/>
        </authorList>
    </citation>
    <scope>NUCLEOTIDE SEQUENCE [LARGE SCALE GENOMIC DNA]</scope>
    <source>
        <strain evidence="1">SpSt-464</strain>
    </source>
</reference>
<dbReference type="PROSITE" id="PS51257">
    <property type="entry name" value="PROKAR_LIPOPROTEIN"/>
    <property type="match status" value="1"/>
</dbReference>
<sequence>MKKFLFLLVLFVLFFSSCVLLPVPKIAELELTFNPNPVTDAYYDANNGWSFYSDVIIREKNNISVALGNYGPNGCCCYGQIIVNGNIIETYYYDESEVRNWFGTLNVEGGSYIKEENALFTTGNYPLARIYETYYGKDENGNLVSCSNTIILDASKKMKKI</sequence>
<protein>
    <recommendedName>
        <fullName evidence="2">Lipoprotein</fullName>
    </recommendedName>
</protein>
<accession>A0A7C3N8W6</accession>
<name>A0A7C3N8W6_UNCW3</name>
<evidence type="ECO:0008006" key="2">
    <source>
        <dbReference type="Google" id="ProtNLM"/>
    </source>
</evidence>
<proteinExistence type="predicted"/>
<organism evidence="1">
    <name type="scientific">candidate division WOR-3 bacterium</name>
    <dbReference type="NCBI Taxonomy" id="2052148"/>
    <lineage>
        <taxon>Bacteria</taxon>
        <taxon>Bacteria division WOR-3</taxon>
    </lineage>
</organism>
<dbReference type="AlphaFoldDB" id="A0A7C3N8W6"/>
<evidence type="ECO:0000313" key="1">
    <source>
        <dbReference type="EMBL" id="HFK24183.1"/>
    </source>
</evidence>
<gene>
    <name evidence="1" type="ORF">ENS15_05990</name>
</gene>
<dbReference type="EMBL" id="DSTT01000005">
    <property type="protein sequence ID" value="HFK24183.1"/>
    <property type="molecule type" value="Genomic_DNA"/>
</dbReference>